<dbReference type="EMBL" id="DS547930">
    <property type="protein sequence ID" value="EDR29774.1"/>
    <property type="molecule type" value="Genomic_DNA"/>
</dbReference>
<dbReference type="Pfam" id="PF00076">
    <property type="entry name" value="RRM_1"/>
    <property type="match status" value="2"/>
</dbReference>
<proteinExistence type="predicted"/>
<sequence length="193" mass="22365">MLFIKNLPFSITEEKLKEIFSKFEVVEATIVKTHKKKQNVNLSKGFGFVTVKTSEEQKKAIAEMNNFEIEGRKIIVAAAYKRIEKKQVAKKTNEPKQLSETNIFVKNLPFDLTDESFKKLFEKYEVNEATIVKRHSKKLNTDRSKGYGFVVFKTTEGQKKAIEEMNNFEIEGRKITVAPAYQRVEKKEETTTN</sequence>
<dbReference type="Gene3D" id="3.30.70.330">
    <property type="match status" value="2"/>
</dbReference>
<dbReference type="PROSITE" id="PS50102">
    <property type="entry name" value="RRM"/>
    <property type="match status" value="2"/>
</dbReference>
<dbReference type="FunFam" id="3.30.70.330:FF:000802">
    <property type="entry name" value="Enhancer binding protein-1, putative"/>
    <property type="match status" value="1"/>
</dbReference>
<gene>
    <name evidence="4" type="ORF">EDI_169900</name>
</gene>
<dbReference type="GO" id="GO:0005840">
    <property type="term" value="C:ribosome"/>
    <property type="evidence" value="ECO:0007669"/>
    <property type="project" value="UniProtKB-KW"/>
</dbReference>
<dbReference type="AlphaFoldDB" id="B0E6R6"/>
<accession>B0E6R6</accession>
<keyword evidence="4" id="KW-0689">Ribosomal protein</keyword>
<evidence type="ECO:0000313" key="4">
    <source>
        <dbReference type="EMBL" id="EDR29774.1"/>
    </source>
</evidence>
<feature type="domain" description="RRM" evidence="3">
    <location>
        <begin position="1"/>
        <end position="81"/>
    </location>
</feature>
<dbReference type="GO" id="GO:0003723">
    <property type="term" value="F:RNA binding"/>
    <property type="evidence" value="ECO:0007669"/>
    <property type="project" value="UniProtKB-UniRule"/>
</dbReference>
<dbReference type="InterPro" id="IPR050886">
    <property type="entry name" value="RNA-binding_reg"/>
</dbReference>
<dbReference type="VEuPathDB" id="AmoebaDB:EDI_169900"/>
<dbReference type="OrthoDB" id="27162at2759"/>
<keyword evidence="5" id="KW-1185">Reference proteome</keyword>
<evidence type="ECO:0000313" key="5">
    <source>
        <dbReference type="Proteomes" id="UP000008076"/>
    </source>
</evidence>
<feature type="domain" description="RRM" evidence="3">
    <location>
        <begin position="101"/>
        <end position="182"/>
    </location>
</feature>
<dbReference type="InterPro" id="IPR012677">
    <property type="entry name" value="Nucleotide-bd_a/b_plait_sf"/>
</dbReference>
<reference evidence="5" key="1">
    <citation type="submission" date="2007-12" db="EMBL/GenBank/DDBJ databases">
        <title>Annotation of Entamoeba dispar SAW760.</title>
        <authorList>
            <person name="Lorenzi H."/>
            <person name="Inman J."/>
            <person name="Schobel S."/>
            <person name="Amedeo P."/>
            <person name="Caler E."/>
        </authorList>
    </citation>
    <scope>NUCLEOTIDE SEQUENCE [LARGE SCALE GENOMIC DNA]</scope>
    <source>
        <strain evidence="5">ATCC PRA-260 / SAW760</strain>
    </source>
</reference>
<organism evidence="5">
    <name type="scientific">Entamoeba dispar (strain ATCC PRA-260 / SAW760)</name>
    <dbReference type="NCBI Taxonomy" id="370354"/>
    <lineage>
        <taxon>Eukaryota</taxon>
        <taxon>Amoebozoa</taxon>
        <taxon>Evosea</taxon>
        <taxon>Archamoebae</taxon>
        <taxon>Mastigamoebida</taxon>
        <taxon>Entamoebidae</taxon>
        <taxon>Entamoeba</taxon>
    </lineage>
</organism>
<dbReference type="SMART" id="SM00360">
    <property type="entry name" value="RRM"/>
    <property type="match status" value="2"/>
</dbReference>
<dbReference type="SUPFAM" id="SSF54928">
    <property type="entry name" value="RNA-binding domain, RBD"/>
    <property type="match status" value="2"/>
</dbReference>
<dbReference type="OMA" id="YCSADEV"/>
<evidence type="ECO:0000256" key="2">
    <source>
        <dbReference type="PROSITE-ProRule" id="PRU00176"/>
    </source>
</evidence>
<evidence type="ECO:0000259" key="3">
    <source>
        <dbReference type="PROSITE" id="PS50102"/>
    </source>
</evidence>
<protein>
    <submittedName>
        <fullName evidence="4">Plastid-specific 30S ribosomal protein 2, chloroplast, putative</fullName>
    </submittedName>
</protein>
<evidence type="ECO:0000256" key="1">
    <source>
        <dbReference type="ARBA" id="ARBA00022884"/>
    </source>
</evidence>
<dbReference type="eggNOG" id="KOG0123">
    <property type="taxonomic scope" value="Eukaryota"/>
</dbReference>
<dbReference type="KEGG" id="edi:EDI_169900"/>
<dbReference type="RefSeq" id="XP_001734079.1">
    <property type="nucleotide sequence ID" value="XM_001734027.1"/>
</dbReference>
<keyword evidence="4" id="KW-0687">Ribonucleoprotein</keyword>
<dbReference type="InterPro" id="IPR000504">
    <property type="entry name" value="RRM_dom"/>
</dbReference>
<dbReference type="PANTHER" id="PTHR48024">
    <property type="entry name" value="GEO13361P1-RELATED"/>
    <property type="match status" value="1"/>
</dbReference>
<dbReference type="InterPro" id="IPR035979">
    <property type="entry name" value="RBD_domain_sf"/>
</dbReference>
<dbReference type="Proteomes" id="UP000008076">
    <property type="component" value="Unassembled WGS sequence"/>
</dbReference>
<name>B0E6R6_ENTDS</name>
<dbReference type="PANTHER" id="PTHR48024:SF56">
    <property type="entry name" value="HETEROGENEOUS NUCLEAR RIBONUCLEOPROTEIN A0"/>
    <property type="match status" value="1"/>
</dbReference>
<dbReference type="GO" id="GO:0005634">
    <property type="term" value="C:nucleus"/>
    <property type="evidence" value="ECO:0007669"/>
    <property type="project" value="TreeGrafter"/>
</dbReference>
<dbReference type="GeneID" id="5878980"/>
<keyword evidence="1 2" id="KW-0694">RNA-binding</keyword>